<evidence type="ECO:0000259" key="1">
    <source>
        <dbReference type="Pfam" id="PF13456"/>
    </source>
</evidence>
<accession>A0A2I0IFU6</accession>
<sequence>MDQAACRFWWGCKKEEGSYYTPKSWESLCQPKASSGLGFRRAEDSNRAMLSKMAWALTSHFNSLATRAMKANYGKRADILDPTQQIERAFREHSTKRATLAHFDPISGPAYHSEAPNSSGLDWFYINTDAAWTPHRSCLAGTMPQLDQPIAHSWLSPSDAGSPLQAEANAVLLAVSLSVDFGWRKIWTRTDALLLVEAIHSPGHPHWDIKSTISHIISLPSLFLDFGFGMYLDFTIG</sequence>
<dbReference type="AlphaFoldDB" id="A0A2I0IFU6"/>
<feature type="domain" description="RNase H type-1" evidence="1">
    <location>
        <begin position="160"/>
        <end position="221"/>
    </location>
</feature>
<organism evidence="2 3">
    <name type="scientific">Punica granatum</name>
    <name type="common">Pomegranate</name>
    <dbReference type="NCBI Taxonomy" id="22663"/>
    <lineage>
        <taxon>Eukaryota</taxon>
        <taxon>Viridiplantae</taxon>
        <taxon>Streptophyta</taxon>
        <taxon>Embryophyta</taxon>
        <taxon>Tracheophyta</taxon>
        <taxon>Spermatophyta</taxon>
        <taxon>Magnoliopsida</taxon>
        <taxon>eudicotyledons</taxon>
        <taxon>Gunneridae</taxon>
        <taxon>Pentapetalae</taxon>
        <taxon>rosids</taxon>
        <taxon>malvids</taxon>
        <taxon>Myrtales</taxon>
        <taxon>Lythraceae</taxon>
        <taxon>Punica</taxon>
    </lineage>
</organism>
<gene>
    <name evidence="2" type="ORF">CRG98_036657</name>
</gene>
<dbReference type="GO" id="GO:0003676">
    <property type="term" value="F:nucleic acid binding"/>
    <property type="evidence" value="ECO:0007669"/>
    <property type="project" value="InterPro"/>
</dbReference>
<dbReference type="InterPro" id="IPR044730">
    <property type="entry name" value="RNase_H-like_dom_plant"/>
</dbReference>
<dbReference type="Proteomes" id="UP000233551">
    <property type="component" value="Unassembled WGS sequence"/>
</dbReference>
<evidence type="ECO:0000313" key="3">
    <source>
        <dbReference type="Proteomes" id="UP000233551"/>
    </source>
</evidence>
<dbReference type="CDD" id="cd06222">
    <property type="entry name" value="RNase_H_like"/>
    <property type="match status" value="1"/>
</dbReference>
<dbReference type="EMBL" id="PGOL01003125">
    <property type="protein sequence ID" value="PKI42859.1"/>
    <property type="molecule type" value="Genomic_DNA"/>
</dbReference>
<reference evidence="2 3" key="1">
    <citation type="submission" date="2017-11" db="EMBL/GenBank/DDBJ databases">
        <title>De-novo sequencing of pomegranate (Punica granatum L.) genome.</title>
        <authorList>
            <person name="Akparov Z."/>
            <person name="Amiraslanov A."/>
            <person name="Hajiyeva S."/>
            <person name="Abbasov M."/>
            <person name="Kaur K."/>
            <person name="Hamwieh A."/>
            <person name="Solovyev V."/>
            <person name="Salamov A."/>
            <person name="Braich B."/>
            <person name="Kosarev P."/>
            <person name="Mahmoud A."/>
            <person name="Hajiyev E."/>
            <person name="Babayeva S."/>
            <person name="Izzatullayeva V."/>
            <person name="Mammadov A."/>
            <person name="Mammadov A."/>
            <person name="Sharifova S."/>
            <person name="Ojaghi J."/>
            <person name="Eynullazada K."/>
            <person name="Bayramov B."/>
            <person name="Abdulazimova A."/>
            <person name="Shahmuradov I."/>
        </authorList>
    </citation>
    <scope>NUCLEOTIDE SEQUENCE [LARGE SCALE GENOMIC DNA]</scope>
    <source>
        <strain evidence="3">cv. AG2017</strain>
        <tissue evidence="2">Leaf</tissue>
    </source>
</reference>
<proteinExistence type="predicted"/>
<dbReference type="InterPro" id="IPR002156">
    <property type="entry name" value="RNaseH_domain"/>
</dbReference>
<dbReference type="GO" id="GO:0004523">
    <property type="term" value="F:RNA-DNA hybrid ribonuclease activity"/>
    <property type="evidence" value="ECO:0007669"/>
    <property type="project" value="InterPro"/>
</dbReference>
<comment type="caution">
    <text evidence="2">The sequence shown here is derived from an EMBL/GenBank/DDBJ whole genome shotgun (WGS) entry which is preliminary data.</text>
</comment>
<dbReference type="Pfam" id="PF13456">
    <property type="entry name" value="RVT_3"/>
    <property type="match status" value="1"/>
</dbReference>
<name>A0A2I0IFU6_PUNGR</name>
<evidence type="ECO:0000313" key="2">
    <source>
        <dbReference type="EMBL" id="PKI42859.1"/>
    </source>
</evidence>
<protein>
    <recommendedName>
        <fullName evidence="1">RNase H type-1 domain-containing protein</fullName>
    </recommendedName>
</protein>
<keyword evidence="3" id="KW-1185">Reference proteome</keyword>